<feature type="domain" description="Bacterial type II secretion system protein E" evidence="3">
    <location>
        <begin position="200"/>
        <end position="405"/>
    </location>
</feature>
<comment type="caution">
    <text evidence="4">The sequence shown here is derived from an EMBL/GenBank/DDBJ whole genome shotgun (WGS) entry which is preliminary data.</text>
</comment>
<comment type="similarity">
    <text evidence="1">Belongs to the GSP E family.</text>
</comment>
<keyword evidence="5" id="KW-1185">Reference proteome</keyword>
<organism evidence="4 5">
    <name type="scientific">Catellatospora coxensis</name>
    <dbReference type="NCBI Taxonomy" id="310354"/>
    <lineage>
        <taxon>Bacteria</taxon>
        <taxon>Bacillati</taxon>
        <taxon>Actinomycetota</taxon>
        <taxon>Actinomycetes</taxon>
        <taxon>Micromonosporales</taxon>
        <taxon>Micromonosporaceae</taxon>
        <taxon>Catellatospora</taxon>
    </lineage>
</organism>
<dbReference type="EMBL" id="BONI01000006">
    <property type="protein sequence ID" value="GIG04306.1"/>
    <property type="molecule type" value="Genomic_DNA"/>
</dbReference>
<sequence length="521" mass="57266">MTAPRFIPIPPEPAAVPRVNGHTRASYPVQQPSHPDQPPGYPAQPPAYAHQPPGAHAAPPAPVDYAVVRQLQGRVTETLTRLLADAANVTPAHRRETASRIGREVIADYVVAMAHAGTPVSPAYEQALLDAVVAGMFGAGRLQRLLDDPKITNVHIIGCDQVLLHHADGSRSRGEPVADTDDELIGMLQVLAMRVAATERQLSESNPELDMQLPDGSRMTVLYKVSPRPIVYIRKHSLFTATLEELRDRWGMIDLLLYRFLIKALESGANIMIAGLAASGKTTLLRALGRTIPVGEPYITLEESRELGLHESLQPSDENWVISLEALQGHGEYDNNGKRRGEKTLHDMMPITQRLGVRRVIVGETRGREIVPMLRAMTVSRGAMCTIHARQAREVMDSIVQLACSYGNDIGADQALRMAAQGIDLIVYTAVVDERAIGGGEHRFVSHVIEVGGMREDRVVTTTVFGPGPDGRAVPRHLPERIRDDLMDVGYDPRELVPYIEAGSHNRGAWTRELHVKRVRQ</sequence>
<proteinExistence type="inferred from homology"/>
<dbReference type="SUPFAM" id="SSF52540">
    <property type="entry name" value="P-loop containing nucleoside triphosphate hydrolases"/>
    <property type="match status" value="1"/>
</dbReference>
<dbReference type="InterPro" id="IPR001482">
    <property type="entry name" value="T2SS/T4SS_dom"/>
</dbReference>
<dbReference type="GO" id="GO:0016887">
    <property type="term" value="F:ATP hydrolysis activity"/>
    <property type="evidence" value="ECO:0007669"/>
    <property type="project" value="InterPro"/>
</dbReference>
<name>A0A8J3P516_9ACTN</name>
<gene>
    <name evidence="4" type="ORF">Cco03nite_10060</name>
</gene>
<evidence type="ECO:0000313" key="4">
    <source>
        <dbReference type="EMBL" id="GIG04306.1"/>
    </source>
</evidence>
<dbReference type="CDD" id="cd01130">
    <property type="entry name" value="VirB11-like_ATPase"/>
    <property type="match status" value="1"/>
</dbReference>
<evidence type="ECO:0000256" key="2">
    <source>
        <dbReference type="SAM" id="MobiDB-lite"/>
    </source>
</evidence>
<evidence type="ECO:0000313" key="5">
    <source>
        <dbReference type="Proteomes" id="UP000630887"/>
    </source>
</evidence>
<dbReference type="InterPro" id="IPR050921">
    <property type="entry name" value="T4SS_GSP_E_ATPase"/>
</dbReference>
<protein>
    <submittedName>
        <fullName evidence="4">ATP/GTP-binding protein</fullName>
    </submittedName>
</protein>
<dbReference type="Gene3D" id="3.40.50.300">
    <property type="entry name" value="P-loop containing nucleotide triphosphate hydrolases"/>
    <property type="match status" value="1"/>
</dbReference>
<dbReference type="Pfam" id="PF00437">
    <property type="entry name" value="T2SSE"/>
    <property type="match status" value="1"/>
</dbReference>
<evidence type="ECO:0000259" key="3">
    <source>
        <dbReference type="Pfam" id="PF00437"/>
    </source>
</evidence>
<dbReference type="Gene3D" id="3.30.450.380">
    <property type="match status" value="1"/>
</dbReference>
<reference evidence="4 5" key="1">
    <citation type="submission" date="2021-01" db="EMBL/GenBank/DDBJ databases">
        <title>Whole genome shotgun sequence of Catellatospora coxensis NBRC 107359.</title>
        <authorList>
            <person name="Komaki H."/>
            <person name="Tamura T."/>
        </authorList>
    </citation>
    <scope>NUCLEOTIDE SEQUENCE [LARGE SCALE GENOMIC DNA]</scope>
    <source>
        <strain evidence="4 5">NBRC 107359</strain>
    </source>
</reference>
<dbReference type="InterPro" id="IPR027417">
    <property type="entry name" value="P-loop_NTPase"/>
</dbReference>
<dbReference type="AlphaFoldDB" id="A0A8J3P516"/>
<dbReference type="Proteomes" id="UP000630887">
    <property type="component" value="Unassembled WGS sequence"/>
</dbReference>
<evidence type="ECO:0000256" key="1">
    <source>
        <dbReference type="ARBA" id="ARBA00006611"/>
    </source>
</evidence>
<feature type="compositionally biased region" description="Low complexity" evidence="2">
    <location>
        <begin position="46"/>
        <end position="60"/>
    </location>
</feature>
<feature type="region of interest" description="Disordered" evidence="2">
    <location>
        <begin position="1"/>
        <end position="60"/>
    </location>
</feature>
<dbReference type="PANTHER" id="PTHR30486">
    <property type="entry name" value="TWITCHING MOTILITY PROTEIN PILT"/>
    <property type="match status" value="1"/>
</dbReference>
<dbReference type="PANTHER" id="PTHR30486:SF6">
    <property type="entry name" value="TYPE IV PILUS RETRACTATION ATPASE PILT"/>
    <property type="match status" value="1"/>
</dbReference>
<feature type="compositionally biased region" description="Pro residues" evidence="2">
    <location>
        <begin position="35"/>
        <end position="45"/>
    </location>
</feature>
<accession>A0A8J3P516</accession>